<protein>
    <recommendedName>
        <fullName evidence="2">Permease family protein</fullName>
    </recommendedName>
</protein>
<evidence type="ECO:0008006" key="2">
    <source>
        <dbReference type="Google" id="ProtNLM"/>
    </source>
</evidence>
<dbReference type="PATRIC" id="fig|136160.3.peg.4034"/>
<dbReference type="EMBL" id="LILD01000003">
    <property type="protein sequence ID" value="KOO36811.1"/>
    <property type="molecule type" value="Genomic_DNA"/>
</dbReference>
<dbReference type="GeneID" id="87595751"/>
<sequence>MARNAKEHPSIKWGPFHARFPGVHLRLQPSLMIQGAFMLLATCGAVTPLVMQYFQVSFEVAWTVSLIMLFWVIAQTILFGDPYAAGAITAALPLTIVFLNTLTPGVEAVEGMVALFLVVIALFLFLGVTKLGAAFNHFFPTAIKAGVIMGAAIAALQSEIERLPTMPITLISAWVIIMLLMFSIPFAKLPDTKAKVMAGSNALLVSFIAAGLIGWLSGELTFTIEWGFFIPPFGETLATLSIWAVGLPSWEMILTVLPIGIIIYVFGFSDLLVANTLLKGADEARTDENINIDPTRSHYIVAIRNLGQLMTAGPLLWVHGPIWTGVQIFLIDRYKKGRAVMDSIYSGPMNFYLLAIPFGLLMPIIGIITPLFPVALSISLLLTAFACAYISMSMVNTNVSRGIALTIGFLTATLGPAWGMGVGIVLHLMLIGLKKEEWTEKEVEGIKDDLLSRKTEHVG</sequence>
<dbReference type="RefSeq" id="WP_053432057.1">
    <property type="nucleotide sequence ID" value="NZ_CP040441.1"/>
</dbReference>
<comment type="caution">
    <text evidence="1">The sequence shown here is derived from an EMBL/GenBank/DDBJ whole genome shotgun (WGS) entry which is preliminary data.</text>
</comment>
<accession>A0A0M0KD81</accession>
<dbReference type="AlphaFoldDB" id="A0A0M0KD81"/>
<organism evidence="1">
    <name type="scientific">Halalkalibacterium halodurans</name>
    <name type="common">Bacillus halodurans</name>
    <dbReference type="NCBI Taxonomy" id="86665"/>
    <lineage>
        <taxon>Bacteria</taxon>
        <taxon>Bacillati</taxon>
        <taxon>Bacillota</taxon>
        <taxon>Bacilli</taxon>
        <taxon>Bacillales</taxon>
        <taxon>Bacillaceae</taxon>
        <taxon>Halalkalibacterium (ex Joshi et al. 2022)</taxon>
    </lineage>
</organism>
<gene>
    <name evidence="1" type="ORF">AMD02_15475</name>
</gene>
<name>A0A0M0KD81_ALKHA</name>
<reference evidence="1" key="1">
    <citation type="submission" date="2015-08" db="EMBL/GenBank/DDBJ databases">
        <title>Complete DNA Sequence of Pseudomonas syringae pv. actinidiae, the Causal Agent of Kiwifruit Canker Disease.</title>
        <authorList>
            <person name="Rikkerink E.H.A."/>
            <person name="Fineran P.C."/>
        </authorList>
    </citation>
    <scope>NUCLEOTIDE SEQUENCE</scope>
    <source>
        <strain evidence="1">DSM 13666</strain>
    </source>
</reference>
<proteinExistence type="predicted"/>
<evidence type="ECO:0000313" key="1">
    <source>
        <dbReference type="EMBL" id="KOO36811.1"/>
    </source>
</evidence>